<dbReference type="InterPro" id="IPR036322">
    <property type="entry name" value="WD40_repeat_dom_sf"/>
</dbReference>
<evidence type="ECO:0000256" key="2">
    <source>
        <dbReference type="ARBA" id="ARBA00022553"/>
    </source>
</evidence>
<evidence type="ECO:0000256" key="5">
    <source>
        <dbReference type="ARBA" id="ARBA00023163"/>
    </source>
</evidence>
<sequence length="644" mass="70948">MSALSVACSVAGLLTVGLELANILAPYISALKETPKIATHVLSEIRATNVILSGLQKLFTKLSDISPRSAALIELEELVVILTDGVLIYSELENTVGPLITSDAPDSRPALIARLQWTMKESLLEAILVRLQGFKGSITLVLAILQTDSHIQAEEHHHRLSRNVNALLENDEDLCRRIGGMGLTSEEHKPSTTGDKEDHRHAQAEITAGEDTVAFEVIPSCSDSGVPRHPFELDLEASRVYRKAKRDTMDFSFRSSFAGSIAWSIFSGLSLSDISAVAAVALPIDPKDLTNAHRYEFSNSPWSLETAGHHLGGASGSVTEEDLNIERSKTIIGAPSLLLRPCASSESMFFYAQGSSVIRAHHNTLAMDTRLEHHNNDIVLIEVNNSSRRESGKYVFTYDTGDVAVVWNLATGKELSRFVSPQLTCAAWMRDGNLVLGNARGSLIFFDPITTQHYPVTTFSGIAISAIAQAEECEYIAIGCRTGTVFIVTPPPNLAILYHSIRRPQYSFPIATLRWHRTPSRQQKTMLAVQYSNGDLRVWSIEKIYSPDKPINTVRILDKKGSGKQVNAHWMAWSKSGTIVQYSDSETLAWDVRTKHVTQYNIPVPKDIQGMAVYSPEARLFTIGPNDTIQQFNLRYPPTSIASV</sequence>
<dbReference type="PANTHER" id="PTHR15528">
    <property type="entry name" value="PEROXISOME PROLIFERATOR ACTIVATED RECEPTOR GAMMA COACTIVATOR 1 PGC-1 -RELATED"/>
    <property type="match status" value="1"/>
</dbReference>
<protein>
    <recommendedName>
        <fullName evidence="9">NACHT-NTPase and P-loop NTPases N-terminal domain-containing protein</fullName>
    </recommendedName>
</protein>
<proteinExistence type="predicted"/>
<dbReference type="EMBL" id="CABFNS010000729">
    <property type="protein sequence ID" value="VUC25060.1"/>
    <property type="molecule type" value="Genomic_DNA"/>
</dbReference>
<accession>A0ABY6U1X3</accession>
<evidence type="ECO:0008006" key="9">
    <source>
        <dbReference type="Google" id="ProtNLM"/>
    </source>
</evidence>
<dbReference type="SUPFAM" id="SSF50978">
    <property type="entry name" value="WD40 repeat-like"/>
    <property type="match status" value="1"/>
</dbReference>
<dbReference type="InterPro" id="IPR034605">
    <property type="entry name" value="PGC-1"/>
</dbReference>
<comment type="caution">
    <text evidence="7">The sequence shown here is derived from an EMBL/GenBank/DDBJ whole genome shotgun (WGS) entry which is preliminary data.</text>
</comment>
<name>A0ABY6U1X3_BIOOC</name>
<evidence type="ECO:0000256" key="6">
    <source>
        <dbReference type="ARBA" id="ARBA00023242"/>
    </source>
</evidence>
<reference evidence="7 8" key="1">
    <citation type="submission" date="2019-06" db="EMBL/GenBank/DDBJ databases">
        <authorList>
            <person name="Broberg M."/>
        </authorList>
    </citation>
    <scope>NUCLEOTIDE SEQUENCE [LARGE SCALE GENOMIC DNA]</scope>
</reference>
<evidence type="ECO:0000313" key="7">
    <source>
        <dbReference type="EMBL" id="VUC25060.1"/>
    </source>
</evidence>
<evidence type="ECO:0000256" key="1">
    <source>
        <dbReference type="ARBA" id="ARBA00004123"/>
    </source>
</evidence>
<dbReference type="InterPro" id="IPR015943">
    <property type="entry name" value="WD40/YVTN_repeat-like_dom_sf"/>
</dbReference>
<keyword evidence="6" id="KW-0539">Nucleus</keyword>
<keyword evidence="3" id="KW-0694">RNA-binding</keyword>
<evidence type="ECO:0000313" key="8">
    <source>
        <dbReference type="Proteomes" id="UP000766486"/>
    </source>
</evidence>
<dbReference type="Proteomes" id="UP000766486">
    <property type="component" value="Unassembled WGS sequence"/>
</dbReference>
<comment type="subcellular location">
    <subcellularLocation>
        <location evidence="1">Nucleus</location>
    </subcellularLocation>
</comment>
<organism evidence="7 8">
    <name type="scientific">Bionectria ochroleuca</name>
    <name type="common">Gliocladium roseum</name>
    <dbReference type="NCBI Taxonomy" id="29856"/>
    <lineage>
        <taxon>Eukaryota</taxon>
        <taxon>Fungi</taxon>
        <taxon>Dikarya</taxon>
        <taxon>Ascomycota</taxon>
        <taxon>Pezizomycotina</taxon>
        <taxon>Sordariomycetes</taxon>
        <taxon>Hypocreomycetidae</taxon>
        <taxon>Hypocreales</taxon>
        <taxon>Bionectriaceae</taxon>
        <taxon>Clonostachys</taxon>
    </lineage>
</organism>
<keyword evidence="5" id="KW-0804">Transcription</keyword>
<keyword evidence="4" id="KW-0805">Transcription regulation</keyword>
<evidence type="ECO:0000256" key="4">
    <source>
        <dbReference type="ARBA" id="ARBA00023015"/>
    </source>
</evidence>
<keyword evidence="2" id="KW-0597">Phosphoprotein</keyword>
<evidence type="ECO:0000256" key="3">
    <source>
        <dbReference type="ARBA" id="ARBA00022884"/>
    </source>
</evidence>
<dbReference type="Gene3D" id="2.130.10.10">
    <property type="entry name" value="YVTN repeat-like/Quinoprotein amine dehydrogenase"/>
    <property type="match status" value="1"/>
</dbReference>
<dbReference type="PANTHER" id="PTHR15528:SF11">
    <property type="entry name" value="FI18188P1"/>
    <property type="match status" value="1"/>
</dbReference>
<keyword evidence="8" id="KW-1185">Reference proteome</keyword>
<gene>
    <name evidence="7" type="ORF">CLO192961_LOCUS154796</name>
</gene>